<dbReference type="CDD" id="cd17517">
    <property type="entry name" value="RMtype1_S_EcoKI_StySPI-TRD2-CR2_like"/>
    <property type="match status" value="1"/>
</dbReference>
<keyword evidence="2" id="KW-0680">Restriction system</keyword>
<keyword evidence="3" id="KW-0238">DNA-binding</keyword>
<keyword evidence="4" id="KW-0175">Coiled coil</keyword>
<feature type="domain" description="Type I restriction modification DNA specificity" evidence="5">
    <location>
        <begin position="280"/>
        <end position="457"/>
    </location>
</feature>
<dbReference type="Pfam" id="PF01420">
    <property type="entry name" value="Methylase_S"/>
    <property type="match status" value="2"/>
</dbReference>
<reference evidence="7" key="1">
    <citation type="submission" date="2015-06" db="EMBL/GenBank/DDBJ databases">
        <authorList>
            <person name="Parisi A."/>
            <person name="Chiara M."/>
            <person name="Florio D."/>
            <person name="Miccolupo A."/>
            <person name="Manzari C."/>
            <person name="Mion D."/>
            <person name="Caruso M."/>
            <person name="D'erchia A.M."/>
            <person name="Zanoni R."/>
        </authorList>
    </citation>
    <scope>NUCLEOTIDE SEQUENCE [LARGE SCALE GENOMIC DNA]</scope>
    <source>
        <strain evidence="7">73/13</strain>
    </source>
</reference>
<dbReference type="GO" id="GO:0003677">
    <property type="term" value="F:DNA binding"/>
    <property type="evidence" value="ECO:0007669"/>
    <property type="project" value="UniProtKB-KW"/>
</dbReference>
<dbReference type="OrthoDB" id="5318908at2"/>
<dbReference type="SUPFAM" id="SSF116734">
    <property type="entry name" value="DNA methylase specificity domain"/>
    <property type="match status" value="2"/>
</dbReference>
<dbReference type="PANTHER" id="PTHR30408">
    <property type="entry name" value="TYPE-1 RESTRICTION ENZYME ECOKI SPECIFICITY PROTEIN"/>
    <property type="match status" value="1"/>
</dbReference>
<evidence type="ECO:0000256" key="2">
    <source>
        <dbReference type="ARBA" id="ARBA00022747"/>
    </source>
</evidence>
<evidence type="ECO:0000313" key="7">
    <source>
        <dbReference type="Proteomes" id="UP000237472"/>
    </source>
</evidence>
<dbReference type="AlphaFoldDB" id="A0A2G4R2X9"/>
<dbReference type="InterPro" id="IPR052021">
    <property type="entry name" value="Type-I_RS_S_subunit"/>
</dbReference>
<dbReference type="EMBL" id="LDWY01000047">
    <property type="protein sequence ID" value="PHY90896.1"/>
    <property type="molecule type" value="Genomic_DNA"/>
</dbReference>
<protein>
    <recommendedName>
        <fullName evidence="5">Type I restriction modification DNA specificity domain-containing protein</fullName>
    </recommendedName>
</protein>
<evidence type="ECO:0000256" key="3">
    <source>
        <dbReference type="ARBA" id="ARBA00023125"/>
    </source>
</evidence>
<accession>A0A2G4R2X9</accession>
<evidence type="ECO:0000256" key="1">
    <source>
        <dbReference type="ARBA" id="ARBA00010923"/>
    </source>
</evidence>
<dbReference type="GO" id="GO:0009307">
    <property type="term" value="P:DNA restriction-modification system"/>
    <property type="evidence" value="ECO:0007669"/>
    <property type="project" value="UniProtKB-KW"/>
</dbReference>
<dbReference type="Gene3D" id="3.90.220.20">
    <property type="entry name" value="DNA methylase specificity domains"/>
    <property type="match status" value="2"/>
</dbReference>
<dbReference type="Proteomes" id="UP000237472">
    <property type="component" value="Unassembled WGS sequence"/>
</dbReference>
<comment type="caution">
    <text evidence="6">The sequence shown here is derived from an EMBL/GenBank/DDBJ whole genome shotgun (WGS) entry which is preliminary data.</text>
</comment>
<evidence type="ECO:0000256" key="4">
    <source>
        <dbReference type="SAM" id="Coils"/>
    </source>
</evidence>
<dbReference type="InterPro" id="IPR000055">
    <property type="entry name" value="Restrct_endonuc_typeI_TRD"/>
</dbReference>
<proteinExistence type="inferred from homology"/>
<sequence length="476" mass="53813">MSEIFTRKFSEVSGGRFDPQFYREAIFNNIKRLKERGFQKLKSIIAESSYGILPPSDSYDPSNPITFIRATELKEDLQIDFNNALKVPHNFLLPRATLQKDDILIAVKGATIASKKSVAFVNSNITNTIFNGSIFRIRVDKTKYIPKCLAYVLDTSLLKMQCKSNLVANNAVDYLDKSVLENLLIPLPPIPTQQHIIDLMDKAYKAKKEKENKAKELLDSIDSYLLEELGIILPLRANNTLDSRIYTQKISALSGSRFDANYHQKYYRDLEKSLLSSPYPVVRLGEILSYISYGASVPNNYTQNKDNGIPLLRIKDIKRNEISADDVVYLEQSCKNKLGECFVKEGDYLITRSGTVGVVAMVSAEYDGFAFGSFMIKFSLNGSLVDKNFISYWLNSKISAIYFEKNKIGAVQGNITIPIIKNTIIPLPPLTEQKRIAKEISQRKTRAKALKQEAKELLESAKKEVEQIILNCVKKV</sequence>
<dbReference type="InterPro" id="IPR044946">
    <property type="entry name" value="Restrct_endonuc_typeI_TRD_sf"/>
</dbReference>
<gene>
    <name evidence="6" type="ORF">AA994_03960</name>
</gene>
<comment type="similarity">
    <text evidence="1">Belongs to the type-I restriction system S methylase family.</text>
</comment>
<dbReference type="RefSeq" id="WP_099461447.1">
    <property type="nucleotide sequence ID" value="NZ_LDWY01000047.1"/>
</dbReference>
<organism evidence="6 7">
    <name type="scientific">Campylobacter vulpis</name>
    <dbReference type="NCBI Taxonomy" id="1655500"/>
    <lineage>
        <taxon>Bacteria</taxon>
        <taxon>Pseudomonadati</taxon>
        <taxon>Campylobacterota</taxon>
        <taxon>Epsilonproteobacteria</taxon>
        <taxon>Campylobacterales</taxon>
        <taxon>Campylobacteraceae</taxon>
        <taxon>Campylobacter</taxon>
    </lineage>
</organism>
<feature type="coiled-coil region" evidence="4">
    <location>
        <begin position="200"/>
        <end position="227"/>
    </location>
</feature>
<evidence type="ECO:0000313" key="6">
    <source>
        <dbReference type="EMBL" id="PHY90896.1"/>
    </source>
</evidence>
<feature type="domain" description="Type I restriction modification DNA specificity" evidence="5">
    <location>
        <begin position="97"/>
        <end position="213"/>
    </location>
</feature>
<name>A0A2G4R2X9_9BACT</name>
<feature type="coiled-coil region" evidence="4">
    <location>
        <begin position="437"/>
        <end position="471"/>
    </location>
</feature>
<evidence type="ECO:0000259" key="5">
    <source>
        <dbReference type="Pfam" id="PF01420"/>
    </source>
</evidence>
<dbReference type="PANTHER" id="PTHR30408:SF12">
    <property type="entry name" value="TYPE I RESTRICTION ENZYME MJAVIII SPECIFICITY SUBUNIT"/>
    <property type="match status" value="1"/>
</dbReference>